<evidence type="ECO:0000256" key="10">
    <source>
        <dbReference type="ARBA" id="ARBA00023136"/>
    </source>
</evidence>
<sequence length="503" mass="59456">VLVIKFKMLDIFKRLARVFKRRRVQTDSLVFRLHYSVTVAFLLLFCVIVTFNQYFRKPLTCSEVGSKDSNMVDEFCLTRSKYVSPELPNLREIVHPGITFNDRDRKMISLKYYQWIFIYLFFQVRMSDVLYEHIIRREILVFGRDQGVQETPRPHRQSGVQTAPPRHRGIPAAVLSDRGLEPVRAKADCLQQRLLPENLLNEYCWTHSTFTAEDSYRKKVGVEVPFPGLGPSRGARESKTKIQRYYQWVFICLFFQAVLFYIPRFLWKNWEGGKLRALRLDLDVGLLSADEKADKKRLLLNYLYEHRNTHTWWTYRYFLCEVLALVNVFSQMFLMNRFLDGEFWSYGSKVLDFLESDEEDRVDPMIYVFPRVAKCIFYRFGPSETVERHDSLCVLPLNVLNEKIYVFLWFWLVMLLVITSGWILFRLVTIFSRRTRILIFGIRFGFIPKISVHKLVAHIGVGDWFLLCMVGENADSVSFNEVINALAEKMDHHTYNALELRVV</sequence>
<keyword evidence="8 12" id="KW-1133">Transmembrane helix</keyword>
<comment type="similarity">
    <text evidence="12">Belongs to the pannexin family.</text>
</comment>
<dbReference type="EMBL" id="JAJSOF020000038">
    <property type="protein sequence ID" value="KAJ4427822.1"/>
    <property type="molecule type" value="Genomic_DNA"/>
</dbReference>
<protein>
    <recommendedName>
        <fullName evidence="12">Innexin</fullName>
    </recommendedName>
</protein>
<feature type="transmembrane region" description="Helical" evidence="12">
    <location>
        <begin position="404"/>
        <end position="428"/>
    </location>
</feature>
<evidence type="ECO:0000256" key="12">
    <source>
        <dbReference type="RuleBase" id="RU010713"/>
    </source>
</evidence>
<dbReference type="PANTHER" id="PTHR11893">
    <property type="entry name" value="INNEXIN"/>
    <property type="match status" value="1"/>
</dbReference>
<dbReference type="Proteomes" id="UP001148838">
    <property type="component" value="Unassembled WGS sequence"/>
</dbReference>
<evidence type="ECO:0000256" key="8">
    <source>
        <dbReference type="ARBA" id="ARBA00022989"/>
    </source>
</evidence>
<dbReference type="InterPro" id="IPR000990">
    <property type="entry name" value="Innexin"/>
</dbReference>
<evidence type="ECO:0000256" key="4">
    <source>
        <dbReference type="ARBA" id="ARBA00022475"/>
    </source>
</evidence>
<gene>
    <name evidence="12" type="primary">inx</name>
    <name evidence="13" type="ORF">ANN_25550</name>
</gene>
<feature type="non-terminal residue" evidence="13">
    <location>
        <position position="1"/>
    </location>
</feature>
<reference evidence="13 14" key="1">
    <citation type="journal article" date="2022" name="Allergy">
        <title>Genome assembly and annotation of Periplaneta americana reveal a comprehensive cockroach allergen profile.</title>
        <authorList>
            <person name="Wang L."/>
            <person name="Xiong Q."/>
            <person name="Saelim N."/>
            <person name="Wang L."/>
            <person name="Nong W."/>
            <person name="Wan A.T."/>
            <person name="Shi M."/>
            <person name="Liu X."/>
            <person name="Cao Q."/>
            <person name="Hui J.H.L."/>
            <person name="Sookrung N."/>
            <person name="Leung T.F."/>
            <person name="Tungtrongchitr A."/>
            <person name="Tsui S.K.W."/>
        </authorList>
    </citation>
    <scope>NUCLEOTIDE SEQUENCE [LARGE SCALE GENOMIC DNA]</scope>
    <source>
        <strain evidence="13">PWHHKU_190912</strain>
    </source>
</reference>
<feature type="transmembrane region" description="Helical" evidence="12">
    <location>
        <begin position="29"/>
        <end position="51"/>
    </location>
</feature>
<comment type="caution">
    <text evidence="13">The sequence shown here is derived from an EMBL/GenBank/DDBJ whole genome shotgun (WGS) entry which is preliminary data.</text>
</comment>
<comment type="subcellular location">
    <subcellularLocation>
        <location evidence="1">Cell junction</location>
        <location evidence="1">Gap junction</location>
    </subcellularLocation>
    <subcellularLocation>
        <location evidence="2 12">Cell membrane</location>
        <topology evidence="2 12">Multi-pass membrane protein</topology>
    </subcellularLocation>
</comment>
<dbReference type="PROSITE" id="PS51013">
    <property type="entry name" value="PANNEXIN"/>
    <property type="match status" value="1"/>
</dbReference>
<evidence type="ECO:0000256" key="3">
    <source>
        <dbReference type="ARBA" id="ARBA00022448"/>
    </source>
</evidence>
<keyword evidence="5 12" id="KW-0812">Transmembrane</keyword>
<keyword evidence="9 12" id="KW-0406">Ion transport</keyword>
<feature type="transmembrane region" description="Helical" evidence="12">
    <location>
        <begin position="315"/>
        <end position="334"/>
    </location>
</feature>
<evidence type="ECO:0000256" key="5">
    <source>
        <dbReference type="ARBA" id="ARBA00022692"/>
    </source>
</evidence>
<keyword evidence="4" id="KW-1003">Cell membrane</keyword>
<keyword evidence="10 12" id="KW-0472">Membrane</keyword>
<evidence type="ECO:0000256" key="6">
    <source>
        <dbReference type="ARBA" id="ARBA00022868"/>
    </source>
</evidence>
<dbReference type="Pfam" id="PF00876">
    <property type="entry name" value="Innexin"/>
    <property type="match status" value="2"/>
</dbReference>
<evidence type="ECO:0000313" key="13">
    <source>
        <dbReference type="EMBL" id="KAJ4427822.1"/>
    </source>
</evidence>
<dbReference type="PANTHER" id="PTHR11893:SF40">
    <property type="entry name" value="INNEXIN SHAKING-B"/>
    <property type="match status" value="1"/>
</dbReference>
<keyword evidence="3 12" id="KW-0813">Transport</keyword>
<keyword evidence="11 12" id="KW-0407">Ion channel</keyword>
<evidence type="ECO:0000256" key="1">
    <source>
        <dbReference type="ARBA" id="ARBA00004610"/>
    </source>
</evidence>
<keyword evidence="14" id="KW-1185">Reference proteome</keyword>
<evidence type="ECO:0000256" key="2">
    <source>
        <dbReference type="ARBA" id="ARBA00004651"/>
    </source>
</evidence>
<keyword evidence="6" id="KW-0303">Gap junction</keyword>
<organism evidence="13 14">
    <name type="scientific">Periplaneta americana</name>
    <name type="common">American cockroach</name>
    <name type="synonym">Blatta americana</name>
    <dbReference type="NCBI Taxonomy" id="6978"/>
    <lineage>
        <taxon>Eukaryota</taxon>
        <taxon>Metazoa</taxon>
        <taxon>Ecdysozoa</taxon>
        <taxon>Arthropoda</taxon>
        <taxon>Hexapoda</taxon>
        <taxon>Insecta</taxon>
        <taxon>Pterygota</taxon>
        <taxon>Neoptera</taxon>
        <taxon>Polyneoptera</taxon>
        <taxon>Dictyoptera</taxon>
        <taxon>Blattodea</taxon>
        <taxon>Blattoidea</taxon>
        <taxon>Blattidae</taxon>
        <taxon>Blattinae</taxon>
        <taxon>Periplaneta</taxon>
    </lineage>
</organism>
<feature type="transmembrane region" description="Helical" evidence="12">
    <location>
        <begin position="245"/>
        <end position="267"/>
    </location>
</feature>
<evidence type="ECO:0000256" key="11">
    <source>
        <dbReference type="ARBA" id="ARBA00023303"/>
    </source>
</evidence>
<evidence type="ECO:0000256" key="9">
    <source>
        <dbReference type="ARBA" id="ARBA00023065"/>
    </source>
</evidence>
<comment type="function">
    <text evidence="12">Structural component of the gap junctions.</text>
</comment>
<accession>A0ABQ8S1K3</accession>
<evidence type="ECO:0000256" key="7">
    <source>
        <dbReference type="ARBA" id="ARBA00022949"/>
    </source>
</evidence>
<name>A0ABQ8S1K3_PERAM</name>
<keyword evidence="7" id="KW-0965">Cell junction</keyword>
<proteinExistence type="inferred from homology"/>
<evidence type="ECO:0000313" key="14">
    <source>
        <dbReference type="Proteomes" id="UP001148838"/>
    </source>
</evidence>